<keyword evidence="3" id="KW-0444">Lipid biosynthesis</keyword>
<evidence type="ECO:0000256" key="6">
    <source>
        <dbReference type="ARBA" id="ARBA00022955"/>
    </source>
</evidence>
<dbReference type="OrthoDB" id="6485510at2759"/>
<proteinExistence type="inferred from homology"/>
<dbReference type="Pfam" id="PF03694">
    <property type="entry name" value="Erg28"/>
    <property type="match status" value="1"/>
</dbReference>
<evidence type="ECO:0000256" key="8">
    <source>
        <dbReference type="ARBA" id="ARBA00023011"/>
    </source>
</evidence>
<dbReference type="PANTHER" id="PTHR15451:SF19">
    <property type="entry name" value="ERGOSTEROL BIOSYNTHETIC PROTEIN 28 HOMOLOG"/>
    <property type="match status" value="1"/>
</dbReference>
<keyword evidence="9" id="KW-0443">Lipid metabolism</keyword>
<evidence type="ECO:0000313" key="14">
    <source>
        <dbReference type="EMBL" id="KAJ1719294.1"/>
    </source>
</evidence>
<keyword evidence="4 13" id="KW-0812">Transmembrane</keyword>
<dbReference type="AlphaFoldDB" id="A0A9W7XRF9"/>
<gene>
    <name evidence="14" type="primary">ERG28</name>
    <name evidence="14" type="ORF">LPJ53_005917</name>
</gene>
<evidence type="ECO:0000256" key="11">
    <source>
        <dbReference type="ARBA" id="ARBA00023166"/>
    </source>
</evidence>
<dbReference type="Proteomes" id="UP001149813">
    <property type="component" value="Unassembled WGS sequence"/>
</dbReference>
<evidence type="ECO:0000256" key="10">
    <source>
        <dbReference type="ARBA" id="ARBA00023136"/>
    </source>
</evidence>
<accession>A0A9W7XRF9</accession>
<keyword evidence="12" id="KW-0753">Steroid metabolism</keyword>
<dbReference type="PANTHER" id="PTHR15451">
    <property type="entry name" value="ERGOSTEROL BIOSYNTHETIC PROTEIN 28-RELATED"/>
    <property type="match status" value="1"/>
</dbReference>
<dbReference type="GO" id="GO:0016126">
    <property type="term" value="P:sterol biosynthetic process"/>
    <property type="evidence" value="ECO:0007669"/>
    <property type="project" value="UniProtKB-KW"/>
</dbReference>
<evidence type="ECO:0000256" key="13">
    <source>
        <dbReference type="SAM" id="Phobius"/>
    </source>
</evidence>
<comment type="subcellular location">
    <subcellularLocation>
        <location evidence="1">Endoplasmic reticulum membrane</location>
        <topology evidence="1">Multi-pass membrane protein</topology>
    </subcellularLocation>
</comment>
<keyword evidence="6" id="KW-0752">Steroid biosynthesis</keyword>
<feature type="transmembrane region" description="Helical" evidence="13">
    <location>
        <begin position="110"/>
        <end position="128"/>
    </location>
</feature>
<organism evidence="14 15">
    <name type="scientific">Coemansia erecta</name>
    <dbReference type="NCBI Taxonomy" id="147472"/>
    <lineage>
        <taxon>Eukaryota</taxon>
        <taxon>Fungi</taxon>
        <taxon>Fungi incertae sedis</taxon>
        <taxon>Zoopagomycota</taxon>
        <taxon>Kickxellomycotina</taxon>
        <taxon>Kickxellomycetes</taxon>
        <taxon>Kickxellales</taxon>
        <taxon>Kickxellaceae</taxon>
        <taxon>Coemansia</taxon>
    </lineage>
</organism>
<dbReference type="GO" id="GO:0005789">
    <property type="term" value="C:endoplasmic reticulum membrane"/>
    <property type="evidence" value="ECO:0007669"/>
    <property type="project" value="UniProtKB-SubCell"/>
</dbReference>
<feature type="transmembrane region" description="Helical" evidence="13">
    <location>
        <begin position="16"/>
        <end position="38"/>
    </location>
</feature>
<dbReference type="GO" id="GO:0030674">
    <property type="term" value="F:protein-macromolecule adaptor activity"/>
    <property type="evidence" value="ECO:0007669"/>
    <property type="project" value="TreeGrafter"/>
</dbReference>
<evidence type="ECO:0000313" key="15">
    <source>
        <dbReference type="Proteomes" id="UP001149813"/>
    </source>
</evidence>
<reference evidence="14" key="1">
    <citation type="submission" date="2022-07" db="EMBL/GenBank/DDBJ databases">
        <title>Phylogenomic reconstructions and comparative analyses of Kickxellomycotina fungi.</title>
        <authorList>
            <person name="Reynolds N.K."/>
            <person name="Stajich J.E."/>
            <person name="Barry K."/>
            <person name="Grigoriev I.V."/>
            <person name="Crous P."/>
            <person name="Smith M.E."/>
        </authorList>
    </citation>
    <scope>NUCLEOTIDE SEQUENCE</scope>
    <source>
        <strain evidence="14">NBRC 32514</strain>
    </source>
</reference>
<evidence type="ECO:0000256" key="7">
    <source>
        <dbReference type="ARBA" id="ARBA00022989"/>
    </source>
</evidence>
<evidence type="ECO:0000256" key="4">
    <source>
        <dbReference type="ARBA" id="ARBA00022692"/>
    </source>
</evidence>
<protein>
    <submittedName>
        <fullName evidence="14">Ergosterol biosynthesis protein</fullName>
    </submittedName>
</protein>
<sequence length="137" mass="15254">MLGGLLAIPAGGLPKFILLSAFFSVFNTVQCLVAPLGMTRRIYSAQPQQVTPLTSHVFAAWTALSAVLRYKCAFNMANEALYDITFWSYVIAGMHFVSEIVVFRTSRIPGPVISTFCVAVTSILWMVMERDFYIRGF</sequence>
<evidence type="ECO:0000256" key="3">
    <source>
        <dbReference type="ARBA" id="ARBA00022516"/>
    </source>
</evidence>
<keyword evidence="11" id="KW-1207">Sterol metabolism</keyword>
<keyword evidence="10 13" id="KW-0472">Membrane</keyword>
<keyword evidence="15" id="KW-1185">Reference proteome</keyword>
<keyword evidence="5" id="KW-0256">Endoplasmic reticulum</keyword>
<keyword evidence="7 13" id="KW-1133">Transmembrane helix</keyword>
<evidence type="ECO:0000256" key="1">
    <source>
        <dbReference type="ARBA" id="ARBA00004477"/>
    </source>
</evidence>
<comment type="similarity">
    <text evidence="2">Belongs to the ERG28 family.</text>
</comment>
<dbReference type="EMBL" id="JANBOJ010000431">
    <property type="protein sequence ID" value="KAJ1719294.1"/>
    <property type="molecule type" value="Genomic_DNA"/>
</dbReference>
<evidence type="ECO:0000256" key="5">
    <source>
        <dbReference type="ARBA" id="ARBA00022824"/>
    </source>
</evidence>
<name>A0A9W7XRF9_9FUNG</name>
<feature type="transmembrane region" description="Helical" evidence="13">
    <location>
        <begin position="50"/>
        <end position="68"/>
    </location>
</feature>
<keyword evidence="8" id="KW-0756">Sterol biosynthesis</keyword>
<dbReference type="InterPro" id="IPR005352">
    <property type="entry name" value="Erg28"/>
</dbReference>
<evidence type="ECO:0000256" key="2">
    <source>
        <dbReference type="ARBA" id="ARBA00005377"/>
    </source>
</evidence>
<feature type="transmembrane region" description="Helical" evidence="13">
    <location>
        <begin position="80"/>
        <end position="103"/>
    </location>
</feature>
<comment type="caution">
    <text evidence="14">The sequence shown here is derived from an EMBL/GenBank/DDBJ whole genome shotgun (WGS) entry which is preliminary data.</text>
</comment>
<evidence type="ECO:0000256" key="12">
    <source>
        <dbReference type="ARBA" id="ARBA00023221"/>
    </source>
</evidence>
<evidence type="ECO:0000256" key="9">
    <source>
        <dbReference type="ARBA" id="ARBA00023098"/>
    </source>
</evidence>